<dbReference type="InterPro" id="IPR010401">
    <property type="entry name" value="AGL/Gdb1"/>
</dbReference>
<dbReference type="InterPro" id="IPR029436">
    <property type="entry name" value="AGL_euk_N"/>
</dbReference>
<proteinExistence type="predicted"/>
<dbReference type="InterPro" id="IPR032792">
    <property type="entry name" value="AGL_glucanoTrfase"/>
</dbReference>
<dbReference type="Proteomes" id="UP001151699">
    <property type="component" value="Chromosome A"/>
</dbReference>
<dbReference type="GO" id="GO:0004135">
    <property type="term" value="F:amylo-alpha-1,6-glucosidase activity"/>
    <property type="evidence" value="ECO:0007669"/>
    <property type="project" value="InterPro"/>
</dbReference>
<dbReference type="GO" id="GO:0004134">
    <property type="term" value="F:4-alpha-glucanotransferase activity"/>
    <property type="evidence" value="ECO:0007669"/>
    <property type="project" value="InterPro"/>
</dbReference>
<evidence type="ECO:0000259" key="1">
    <source>
        <dbReference type="Pfam" id="PF14699"/>
    </source>
</evidence>
<sequence length="218" mass="24810">MCGCIFVIDRFFSSIMNYFWKLFGGTSANSSSKKRLKMPIVSIAINDSFHAESSLYRLNRKTILHIIPGSSLLGRRVALYCNVPVTDKGEFIRSQYVHLNWFNRHGKKFTDEDHPHTEIIELDVFCEIEIKRAGSFHFYFTYEGSDSKTPQGSFYIQIEPNISVGVDGLQVIPLDAIRCQTVLSKCLGPLSTWENKLSVAKHSGYNMVHFTPIQTTSE</sequence>
<dbReference type="GO" id="GO:0005980">
    <property type="term" value="P:glycogen catabolic process"/>
    <property type="evidence" value="ECO:0007669"/>
    <property type="project" value="InterPro"/>
</dbReference>
<gene>
    <name evidence="3" type="primary">AGL_0</name>
    <name evidence="3" type="ORF">Bhyg_03086</name>
</gene>
<dbReference type="Pfam" id="PF14699">
    <property type="entry name" value="hGDE_N"/>
    <property type="match status" value="1"/>
</dbReference>
<protein>
    <submittedName>
        <fullName evidence="3">Glycogen debranching enzyme</fullName>
    </submittedName>
</protein>
<feature type="domain" description="Eukaryotic glycogen debranching enzyme N-terminal" evidence="1">
    <location>
        <begin position="67"/>
        <end position="164"/>
    </location>
</feature>
<dbReference type="AlphaFoldDB" id="A0A9Q0ND10"/>
<dbReference type="PANTHER" id="PTHR10569">
    <property type="entry name" value="GLYCOGEN DEBRANCHING ENZYME"/>
    <property type="match status" value="1"/>
</dbReference>
<reference evidence="3" key="1">
    <citation type="submission" date="2022-07" db="EMBL/GenBank/DDBJ databases">
        <authorList>
            <person name="Trinca V."/>
            <person name="Uliana J.V.C."/>
            <person name="Torres T.T."/>
            <person name="Ward R.J."/>
            <person name="Monesi N."/>
        </authorList>
    </citation>
    <scope>NUCLEOTIDE SEQUENCE</scope>
    <source>
        <strain evidence="3">HSMRA1968</strain>
        <tissue evidence="3">Whole embryos</tissue>
    </source>
</reference>
<dbReference type="Pfam" id="PF14701">
    <property type="entry name" value="hDGE_amylase"/>
    <property type="match status" value="1"/>
</dbReference>
<dbReference type="PANTHER" id="PTHR10569:SF2">
    <property type="entry name" value="GLYCOGEN DEBRANCHING ENZYME"/>
    <property type="match status" value="1"/>
</dbReference>
<name>A0A9Q0ND10_9DIPT</name>
<evidence type="ECO:0000313" key="4">
    <source>
        <dbReference type="Proteomes" id="UP001151699"/>
    </source>
</evidence>
<dbReference type="EMBL" id="WJQU01000001">
    <property type="protein sequence ID" value="KAJ6647863.1"/>
    <property type="molecule type" value="Genomic_DNA"/>
</dbReference>
<evidence type="ECO:0000259" key="2">
    <source>
        <dbReference type="Pfam" id="PF14701"/>
    </source>
</evidence>
<comment type="caution">
    <text evidence="3">The sequence shown here is derived from an EMBL/GenBank/DDBJ whole genome shotgun (WGS) entry which is preliminary data.</text>
</comment>
<dbReference type="OrthoDB" id="10248904at2759"/>
<feature type="domain" description="Glycogen debranching enzyme glucanotransferase" evidence="2">
    <location>
        <begin position="171"/>
        <end position="216"/>
    </location>
</feature>
<accession>A0A9Q0ND10</accession>
<organism evidence="3 4">
    <name type="scientific">Pseudolycoriella hygida</name>
    <dbReference type="NCBI Taxonomy" id="35572"/>
    <lineage>
        <taxon>Eukaryota</taxon>
        <taxon>Metazoa</taxon>
        <taxon>Ecdysozoa</taxon>
        <taxon>Arthropoda</taxon>
        <taxon>Hexapoda</taxon>
        <taxon>Insecta</taxon>
        <taxon>Pterygota</taxon>
        <taxon>Neoptera</taxon>
        <taxon>Endopterygota</taxon>
        <taxon>Diptera</taxon>
        <taxon>Nematocera</taxon>
        <taxon>Sciaroidea</taxon>
        <taxon>Sciaridae</taxon>
        <taxon>Pseudolycoriella</taxon>
    </lineage>
</organism>
<keyword evidence="4" id="KW-1185">Reference proteome</keyword>
<evidence type="ECO:0000313" key="3">
    <source>
        <dbReference type="EMBL" id="KAJ6647863.1"/>
    </source>
</evidence>